<evidence type="ECO:0000313" key="2">
    <source>
        <dbReference type="Proteomes" id="UP000735302"/>
    </source>
</evidence>
<accession>A0AAV3Y2B2</accession>
<gene>
    <name evidence="1" type="ORF">PoB_000785600</name>
</gene>
<organism evidence="1 2">
    <name type="scientific">Plakobranchus ocellatus</name>
    <dbReference type="NCBI Taxonomy" id="259542"/>
    <lineage>
        <taxon>Eukaryota</taxon>
        <taxon>Metazoa</taxon>
        <taxon>Spiralia</taxon>
        <taxon>Lophotrochozoa</taxon>
        <taxon>Mollusca</taxon>
        <taxon>Gastropoda</taxon>
        <taxon>Heterobranchia</taxon>
        <taxon>Euthyneura</taxon>
        <taxon>Panpulmonata</taxon>
        <taxon>Sacoglossa</taxon>
        <taxon>Placobranchoidea</taxon>
        <taxon>Plakobranchidae</taxon>
        <taxon>Plakobranchus</taxon>
    </lineage>
</organism>
<protein>
    <submittedName>
        <fullName evidence="1">Uncharacterized protein</fullName>
    </submittedName>
</protein>
<keyword evidence="2" id="KW-1185">Reference proteome</keyword>
<dbReference type="Proteomes" id="UP000735302">
    <property type="component" value="Unassembled WGS sequence"/>
</dbReference>
<reference evidence="1 2" key="1">
    <citation type="journal article" date="2021" name="Elife">
        <title>Chloroplast acquisition without the gene transfer in kleptoplastic sea slugs, Plakobranchus ocellatus.</title>
        <authorList>
            <person name="Maeda T."/>
            <person name="Takahashi S."/>
            <person name="Yoshida T."/>
            <person name="Shimamura S."/>
            <person name="Takaki Y."/>
            <person name="Nagai Y."/>
            <person name="Toyoda A."/>
            <person name="Suzuki Y."/>
            <person name="Arimoto A."/>
            <person name="Ishii H."/>
            <person name="Satoh N."/>
            <person name="Nishiyama T."/>
            <person name="Hasebe M."/>
            <person name="Maruyama T."/>
            <person name="Minagawa J."/>
            <person name="Obokata J."/>
            <person name="Shigenobu S."/>
        </authorList>
    </citation>
    <scope>NUCLEOTIDE SEQUENCE [LARGE SCALE GENOMIC DNA]</scope>
</reference>
<dbReference type="AlphaFoldDB" id="A0AAV3Y2B2"/>
<evidence type="ECO:0000313" key="1">
    <source>
        <dbReference type="EMBL" id="GFN81350.1"/>
    </source>
</evidence>
<sequence>MTSLHRSRSARCTHDRRERLVLSEALREARSIATGDPGARPPSRLYSEEACLDRHTGPPWRGHLLRARTKDRLSKVLKISLGSGHQSLLMKRRIS</sequence>
<proteinExistence type="predicted"/>
<comment type="caution">
    <text evidence="1">The sequence shown here is derived from an EMBL/GenBank/DDBJ whole genome shotgun (WGS) entry which is preliminary data.</text>
</comment>
<dbReference type="EMBL" id="BLXT01000924">
    <property type="protein sequence ID" value="GFN81350.1"/>
    <property type="molecule type" value="Genomic_DNA"/>
</dbReference>
<name>A0AAV3Y2B2_9GAST</name>